<organism evidence="1 2">
    <name type="scientific">Arthrobacter glacialis</name>
    <dbReference type="NCBI Taxonomy" id="1664"/>
    <lineage>
        <taxon>Bacteria</taxon>
        <taxon>Bacillati</taxon>
        <taxon>Actinomycetota</taxon>
        <taxon>Actinomycetes</taxon>
        <taxon>Micrococcales</taxon>
        <taxon>Micrococcaceae</taxon>
        <taxon>Arthrobacter</taxon>
    </lineage>
</organism>
<dbReference type="RefSeq" id="WP_103466761.1">
    <property type="nucleotide sequence ID" value="NZ_PPXC01000013.1"/>
</dbReference>
<accession>A0A2S3ZTI7</accession>
<dbReference type="Proteomes" id="UP000237061">
    <property type="component" value="Unassembled WGS sequence"/>
</dbReference>
<reference evidence="1 2" key="1">
    <citation type="submission" date="2018-01" db="EMBL/GenBank/DDBJ databases">
        <title>Arthrobacter sp. nov., from glaciers in China.</title>
        <authorList>
            <person name="Liu Q."/>
            <person name="Xin Y.-H."/>
        </authorList>
    </citation>
    <scope>NUCLEOTIDE SEQUENCE [LARGE SCALE GENOMIC DNA]</scope>
    <source>
        <strain evidence="1 2">HLT2-12-2</strain>
    </source>
</reference>
<name>A0A2S3ZTI7_ARTGL</name>
<comment type="caution">
    <text evidence="1">The sequence shown here is derived from an EMBL/GenBank/DDBJ whole genome shotgun (WGS) entry which is preliminary data.</text>
</comment>
<evidence type="ECO:0008006" key="3">
    <source>
        <dbReference type="Google" id="ProtNLM"/>
    </source>
</evidence>
<sequence>MHVDNFAHPQNRLPQSTCRPWPPVSSDEMLMTQTLNTIAGQSSLLTDRQLLLLDTAVDLELGEGIADPLNYAARLWAQLSLPYRDPGDAPEWVRRNGSITLRISPGMITAQDGSRKRAYPYGVIPRYLMTWMTTEAVRTRSRTLHLGDSLSQFLGKLGMNASGASGRRMMDQLRRLTVSTMNIEDLRNENERWSVSGSNFNVTSKYDLWFSRDDFQGQQPLLGSTITLSEDFYQSVVEAPVPLRPEVLRALAGSPMRLDMYTWLVYRLFSLRRPSTVSWNQLANQFGSDYSVQRQFKAAFEKNLREVRIMYPQANLAVMNSGLRLMPSAQHIQSKLNP</sequence>
<evidence type="ECO:0000313" key="1">
    <source>
        <dbReference type="EMBL" id="POH72538.1"/>
    </source>
</evidence>
<dbReference type="InterPro" id="IPR006881">
    <property type="entry name" value="RepA_C"/>
</dbReference>
<protein>
    <recommendedName>
        <fullName evidence="3">Pirin</fullName>
    </recommendedName>
</protein>
<dbReference type="AlphaFoldDB" id="A0A2S3ZTI7"/>
<evidence type="ECO:0000313" key="2">
    <source>
        <dbReference type="Proteomes" id="UP000237061"/>
    </source>
</evidence>
<gene>
    <name evidence="1" type="ORF">CVS27_15570</name>
</gene>
<dbReference type="EMBL" id="PPXC01000013">
    <property type="protein sequence ID" value="POH72538.1"/>
    <property type="molecule type" value="Genomic_DNA"/>
</dbReference>
<proteinExistence type="predicted"/>
<keyword evidence="2" id="KW-1185">Reference proteome</keyword>
<dbReference type="Pfam" id="PF04796">
    <property type="entry name" value="RepA_C"/>
    <property type="match status" value="1"/>
</dbReference>